<organism evidence="1 2">
    <name type="scientific">Portunus trituberculatus</name>
    <name type="common">Swimming crab</name>
    <name type="synonym">Neptunus trituberculatus</name>
    <dbReference type="NCBI Taxonomy" id="210409"/>
    <lineage>
        <taxon>Eukaryota</taxon>
        <taxon>Metazoa</taxon>
        <taxon>Ecdysozoa</taxon>
        <taxon>Arthropoda</taxon>
        <taxon>Crustacea</taxon>
        <taxon>Multicrustacea</taxon>
        <taxon>Malacostraca</taxon>
        <taxon>Eumalacostraca</taxon>
        <taxon>Eucarida</taxon>
        <taxon>Decapoda</taxon>
        <taxon>Pleocyemata</taxon>
        <taxon>Brachyura</taxon>
        <taxon>Eubrachyura</taxon>
        <taxon>Portunoidea</taxon>
        <taxon>Portunidae</taxon>
        <taxon>Portuninae</taxon>
        <taxon>Portunus</taxon>
    </lineage>
</organism>
<protein>
    <submittedName>
        <fullName evidence="1">Uncharacterized protein</fullName>
    </submittedName>
</protein>
<evidence type="ECO:0000313" key="2">
    <source>
        <dbReference type="Proteomes" id="UP000324222"/>
    </source>
</evidence>
<accession>A0A5B7D8F6</accession>
<dbReference type="AlphaFoldDB" id="A0A5B7D8F6"/>
<comment type="caution">
    <text evidence="1">The sequence shown here is derived from an EMBL/GenBank/DDBJ whole genome shotgun (WGS) entry which is preliminary data.</text>
</comment>
<reference evidence="1 2" key="1">
    <citation type="submission" date="2019-05" db="EMBL/GenBank/DDBJ databases">
        <title>Another draft genome of Portunus trituberculatus and its Hox gene families provides insights of decapod evolution.</title>
        <authorList>
            <person name="Jeong J.-H."/>
            <person name="Song I."/>
            <person name="Kim S."/>
            <person name="Choi T."/>
            <person name="Kim D."/>
            <person name="Ryu S."/>
            <person name="Kim W."/>
        </authorList>
    </citation>
    <scope>NUCLEOTIDE SEQUENCE [LARGE SCALE GENOMIC DNA]</scope>
    <source>
        <tissue evidence="1">Muscle</tissue>
    </source>
</reference>
<proteinExistence type="predicted"/>
<keyword evidence="2" id="KW-1185">Reference proteome</keyword>
<dbReference type="Proteomes" id="UP000324222">
    <property type="component" value="Unassembled WGS sequence"/>
</dbReference>
<sequence>MCVFVVLLVREASGVRETQPVNTLGTALTLLPSEGVRRTPPCSFYPARHAALPASRNLPGHGDHHYCLDIIKFFVGEPGNAPPPFSQRGPGGCYYTERGDSPLALLKGAERGWRRVWCNPARKVHEVEQGLCAQTLPFDLPTEGLVMRQTRLFPLKGYDYTHTIALRYIRV</sequence>
<dbReference type="EMBL" id="VSRR010000595">
    <property type="protein sequence ID" value="MPC17507.1"/>
    <property type="molecule type" value="Genomic_DNA"/>
</dbReference>
<name>A0A5B7D8F6_PORTR</name>
<gene>
    <name evidence="1" type="ORF">E2C01_010366</name>
</gene>
<evidence type="ECO:0000313" key="1">
    <source>
        <dbReference type="EMBL" id="MPC17507.1"/>
    </source>
</evidence>